<reference evidence="2" key="1">
    <citation type="submission" date="2022-11" db="EMBL/GenBank/DDBJ databases">
        <authorList>
            <person name="Petersen C."/>
        </authorList>
    </citation>
    <scope>NUCLEOTIDE SEQUENCE</scope>
    <source>
        <strain evidence="2">IBT 19713</strain>
    </source>
</reference>
<sequence length="108" mass="11629">MSSPFSWGESPPLCSPTSDIGTNSFGRQPRAVIIGRAFSQEDVEALRDACKGINKDPVAWIVGNPAKKPPAGAPSRLPEYAAAVARDCKDTLTKWVERGASKEELLLF</sequence>
<dbReference type="OrthoDB" id="3649348at2759"/>
<evidence type="ECO:0000313" key="2">
    <source>
        <dbReference type="EMBL" id="KAJ5225585.1"/>
    </source>
</evidence>
<keyword evidence="3" id="KW-1185">Reference proteome</keyword>
<evidence type="ECO:0000256" key="1">
    <source>
        <dbReference type="SAM" id="MobiDB-lite"/>
    </source>
</evidence>
<name>A0A9W9NSW3_9EURO</name>
<dbReference type="RefSeq" id="XP_058328996.1">
    <property type="nucleotide sequence ID" value="XM_058476106.1"/>
</dbReference>
<protein>
    <submittedName>
        <fullName evidence="2">Uncharacterized protein</fullName>
    </submittedName>
</protein>
<proteinExistence type="predicted"/>
<dbReference type="AlphaFoldDB" id="A0A9W9NSW3"/>
<feature type="region of interest" description="Disordered" evidence="1">
    <location>
        <begin position="1"/>
        <end position="25"/>
    </location>
</feature>
<accession>A0A9W9NSW3</accession>
<gene>
    <name evidence="2" type="ORF">N7468_006810</name>
</gene>
<organism evidence="2 3">
    <name type="scientific">Penicillium chermesinum</name>
    <dbReference type="NCBI Taxonomy" id="63820"/>
    <lineage>
        <taxon>Eukaryota</taxon>
        <taxon>Fungi</taxon>
        <taxon>Dikarya</taxon>
        <taxon>Ascomycota</taxon>
        <taxon>Pezizomycotina</taxon>
        <taxon>Eurotiomycetes</taxon>
        <taxon>Eurotiomycetidae</taxon>
        <taxon>Eurotiales</taxon>
        <taxon>Aspergillaceae</taxon>
        <taxon>Penicillium</taxon>
    </lineage>
</organism>
<dbReference type="GeneID" id="83203409"/>
<comment type="caution">
    <text evidence="2">The sequence shown here is derived from an EMBL/GenBank/DDBJ whole genome shotgun (WGS) entry which is preliminary data.</text>
</comment>
<evidence type="ECO:0000313" key="3">
    <source>
        <dbReference type="Proteomes" id="UP001150941"/>
    </source>
</evidence>
<dbReference type="EMBL" id="JAPQKS010000005">
    <property type="protein sequence ID" value="KAJ5225585.1"/>
    <property type="molecule type" value="Genomic_DNA"/>
</dbReference>
<reference evidence="2" key="2">
    <citation type="journal article" date="2023" name="IMA Fungus">
        <title>Comparative genomic study of the Penicillium genus elucidates a diverse pangenome and 15 lateral gene transfer events.</title>
        <authorList>
            <person name="Petersen C."/>
            <person name="Sorensen T."/>
            <person name="Nielsen M.R."/>
            <person name="Sondergaard T.E."/>
            <person name="Sorensen J.L."/>
            <person name="Fitzpatrick D.A."/>
            <person name="Frisvad J.C."/>
            <person name="Nielsen K.L."/>
        </authorList>
    </citation>
    <scope>NUCLEOTIDE SEQUENCE</scope>
    <source>
        <strain evidence="2">IBT 19713</strain>
    </source>
</reference>
<feature type="compositionally biased region" description="Polar residues" evidence="1">
    <location>
        <begin position="15"/>
        <end position="25"/>
    </location>
</feature>
<dbReference type="Proteomes" id="UP001150941">
    <property type="component" value="Unassembled WGS sequence"/>
</dbReference>